<protein>
    <submittedName>
        <fullName evidence="2">Uncharacterized protein</fullName>
    </submittedName>
</protein>
<dbReference type="Proteomes" id="UP000000724">
    <property type="component" value="Contig Pc00c23"/>
</dbReference>
<gene>
    <name evidence="2" type="ORF">Pc23g00860</name>
    <name evidence="2" type="ORF">PCH_Pc23g00860</name>
</gene>
<organism evidence="2 3">
    <name type="scientific">Penicillium rubens (strain ATCC 28089 / DSM 1075 / NRRL 1951 / Wisconsin 54-1255)</name>
    <name type="common">Penicillium chrysogenum</name>
    <dbReference type="NCBI Taxonomy" id="500485"/>
    <lineage>
        <taxon>Eukaryota</taxon>
        <taxon>Fungi</taxon>
        <taxon>Dikarya</taxon>
        <taxon>Ascomycota</taxon>
        <taxon>Pezizomycotina</taxon>
        <taxon>Eurotiomycetes</taxon>
        <taxon>Eurotiomycetidae</taxon>
        <taxon>Eurotiales</taxon>
        <taxon>Aspergillaceae</taxon>
        <taxon>Penicillium</taxon>
        <taxon>Penicillium chrysogenum species complex</taxon>
    </lineage>
</organism>
<evidence type="ECO:0000313" key="3">
    <source>
        <dbReference type="Proteomes" id="UP000000724"/>
    </source>
</evidence>
<dbReference type="HOGENOM" id="CLU_2237485_0_0_1"/>
<evidence type="ECO:0000256" key="1">
    <source>
        <dbReference type="SAM" id="MobiDB-lite"/>
    </source>
</evidence>
<dbReference type="AlphaFoldDB" id="B6HWD6"/>
<proteinExistence type="predicted"/>
<feature type="region of interest" description="Disordered" evidence="1">
    <location>
        <begin position="1"/>
        <end position="31"/>
    </location>
</feature>
<sequence>MGAIEKVQEGKSENRELEGGNQGGEPSSVPLLQEMDEGGAAATVAIAEGALFGPESAVCIEARDAKPRDGYLSRRIYNGGSAIIKPSKSNGLSSLSEIESVIRNA</sequence>
<feature type="compositionally biased region" description="Basic and acidic residues" evidence="1">
    <location>
        <begin position="1"/>
        <end position="18"/>
    </location>
</feature>
<name>B6HWD6_PENRW</name>
<dbReference type="EMBL" id="AM920438">
    <property type="protein sequence ID" value="CAP79580.1"/>
    <property type="molecule type" value="Genomic_DNA"/>
</dbReference>
<reference evidence="2 3" key="1">
    <citation type="journal article" date="2008" name="Nat. Biotechnol.">
        <title>Genome sequencing and analysis of the filamentous fungus Penicillium chrysogenum.</title>
        <authorList>
            <person name="van den Berg M.A."/>
            <person name="Albang R."/>
            <person name="Albermann K."/>
            <person name="Badger J.H."/>
            <person name="Daran J.-M."/>
            <person name="Driessen A.J.M."/>
            <person name="Garcia-Estrada C."/>
            <person name="Fedorova N.D."/>
            <person name="Harris D.M."/>
            <person name="Heijne W.H.M."/>
            <person name="Joardar V.S."/>
            <person name="Kiel J.A.K.W."/>
            <person name="Kovalchuk A."/>
            <person name="Martin J.F."/>
            <person name="Nierman W.C."/>
            <person name="Nijland J.G."/>
            <person name="Pronk J.T."/>
            <person name="Roubos J.A."/>
            <person name="van der Klei I.J."/>
            <person name="van Peij N.N.M.E."/>
            <person name="Veenhuis M."/>
            <person name="von Doehren H."/>
            <person name="Wagner C."/>
            <person name="Wortman J.R."/>
            <person name="Bovenberg R.A.L."/>
        </authorList>
    </citation>
    <scope>NUCLEOTIDE SEQUENCE [LARGE SCALE GENOMIC DNA]</scope>
    <source>
        <strain evidence="3">ATCC 28089 / DSM 1075 / NRRL 1951 / Wisconsin 54-1255</strain>
    </source>
</reference>
<dbReference type="VEuPathDB" id="FungiDB:PCH_Pc23g00860"/>
<keyword evidence="3" id="KW-1185">Reference proteome</keyword>
<accession>B6HWD6</accession>
<evidence type="ECO:0000313" key="2">
    <source>
        <dbReference type="EMBL" id="CAP79580.1"/>
    </source>
</evidence>